<name>A0A0D2CXQ3_9EURO</name>
<dbReference type="InterPro" id="IPR011009">
    <property type="entry name" value="Kinase-like_dom_sf"/>
</dbReference>
<reference evidence="3 4" key="1">
    <citation type="submission" date="2015-01" db="EMBL/GenBank/DDBJ databases">
        <title>The Genome Sequence of Cladophialophora immunda CBS83496.</title>
        <authorList>
            <consortium name="The Broad Institute Genomics Platform"/>
            <person name="Cuomo C."/>
            <person name="de Hoog S."/>
            <person name="Gorbushina A."/>
            <person name="Stielow B."/>
            <person name="Teixiera M."/>
            <person name="Abouelleil A."/>
            <person name="Chapman S.B."/>
            <person name="Priest M."/>
            <person name="Young S.K."/>
            <person name="Wortman J."/>
            <person name="Nusbaum C."/>
            <person name="Birren B."/>
        </authorList>
    </citation>
    <scope>NUCLEOTIDE SEQUENCE [LARGE SCALE GENOMIC DNA]</scope>
    <source>
        <strain evidence="3 4">CBS 83496</strain>
    </source>
</reference>
<protein>
    <recommendedName>
        <fullName evidence="2">Protein kinase domain-containing protein</fullName>
    </recommendedName>
</protein>
<keyword evidence="4" id="KW-1185">Reference proteome</keyword>
<dbReference type="SUPFAM" id="SSF53300">
    <property type="entry name" value="vWA-like"/>
    <property type="match status" value="1"/>
</dbReference>
<sequence>MREATTPNCMDLTTLRWHADIKPDNILAVRGKFKLRDLVFSRFEAENKHTTTLVGGTVTYGAPETKPDERYRPAVSRAVNIWSLGCVFSVAATWVVLGASGVRRFDKLRQLEWEKAATRRAISGEGVQAGDGWLRDSFHDGKDVLPEVLEWHAFLRRSARSSDTITATTLDLLDTSVLLGDPGKRLQIRSLCSALYKIRQTAEKAVDQQPWLSDVLQEVLHGNDSTFSSNLKTAWEIEPLAIPTVPPPGPSVSAKSNTTTDQIYFADEFFQSSPWSMMRPSLLASLPPPTGIFFPETWWNIRPPTFRLHPWLESSLTNKPGMLKEPGSAASKVAKTRPPRFQTINEAIQIPRSGSRVMTRVDKTLKRYIYGRNITFLMDDSMSMKPFLNRAITVVTTLGMKVAQMQDPRKTELLLTSDAGTVHRNWTARQLQDLMRKSYAKPVRDLRIDTSQSLRRAFSRCMQRMDTGLESTPSVLDGVTWIVLTDGVWADMTGEQAVDELLDDLIAALDKVPNNGLLRRPVHVEFILFGYDRRGWERLLRLDSEPKYRGIVDTEPENGNIYKMLLGKFLNEWDQACDKEEEA</sequence>
<dbReference type="Pfam" id="PF00069">
    <property type="entry name" value="Pkinase"/>
    <property type="match status" value="1"/>
</dbReference>
<evidence type="ECO:0000256" key="1">
    <source>
        <dbReference type="SAM" id="Phobius"/>
    </source>
</evidence>
<dbReference type="HOGENOM" id="CLU_467680_0_0_1"/>
<gene>
    <name evidence="3" type="ORF">PV07_08052</name>
</gene>
<keyword evidence="1" id="KW-1133">Transmembrane helix</keyword>
<dbReference type="PANTHER" id="PTHR24359:SF1">
    <property type="entry name" value="INHIBITOR OF NUCLEAR FACTOR KAPPA-B KINASE EPSILON SUBUNIT HOMOLOG 1-RELATED"/>
    <property type="match status" value="1"/>
</dbReference>
<proteinExistence type="predicted"/>
<dbReference type="Gene3D" id="1.10.510.10">
    <property type="entry name" value="Transferase(Phosphotransferase) domain 1"/>
    <property type="match status" value="1"/>
</dbReference>
<dbReference type="RefSeq" id="XP_016248600.1">
    <property type="nucleotide sequence ID" value="XM_016395181.1"/>
</dbReference>
<keyword evidence="1" id="KW-0472">Membrane</keyword>
<dbReference type="PROSITE" id="PS50011">
    <property type="entry name" value="PROTEIN_KINASE_DOM"/>
    <property type="match status" value="1"/>
</dbReference>
<dbReference type="GO" id="GO:0004674">
    <property type="term" value="F:protein serine/threonine kinase activity"/>
    <property type="evidence" value="ECO:0007669"/>
    <property type="project" value="TreeGrafter"/>
</dbReference>
<dbReference type="VEuPathDB" id="FungiDB:PV07_08052"/>
<evidence type="ECO:0000313" key="4">
    <source>
        <dbReference type="Proteomes" id="UP000054466"/>
    </source>
</evidence>
<dbReference type="AlphaFoldDB" id="A0A0D2CXQ3"/>
<dbReference type="InterPro" id="IPR000719">
    <property type="entry name" value="Prot_kinase_dom"/>
</dbReference>
<accession>A0A0D2CXQ3</accession>
<feature type="transmembrane region" description="Helical" evidence="1">
    <location>
        <begin position="81"/>
        <end position="102"/>
    </location>
</feature>
<dbReference type="OrthoDB" id="5986190at2759"/>
<evidence type="ECO:0000259" key="2">
    <source>
        <dbReference type="PROSITE" id="PS50011"/>
    </source>
</evidence>
<dbReference type="PANTHER" id="PTHR24359">
    <property type="entry name" value="SERINE/THREONINE-PROTEIN KINASE SBK1"/>
    <property type="match status" value="1"/>
</dbReference>
<dbReference type="SUPFAM" id="SSF56112">
    <property type="entry name" value="Protein kinase-like (PK-like)"/>
    <property type="match status" value="1"/>
</dbReference>
<dbReference type="EMBL" id="KN847043">
    <property type="protein sequence ID" value="KIW28384.1"/>
    <property type="molecule type" value="Genomic_DNA"/>
</dbReference>
<organism evidence="3 4">
    <name type="scientific">Cladophialophora immunda</name>
    <dbReference type="NCBI Taxonomy" id="569365"/>
    <lineage>
        <taxon>Eukaryota</taxon>
        <taxon>Fungi</taxon>
        <taxon>Dikarya</taxon>
        <taxon>Ascomycota</taxon>
        <taxon>Pezizomycotina</taxon>
        <taxon>Eurotiomycetes</taxon>
        <taxon>Chaetothyriomycetidae</taxon>
        <taxon>Chaetothyriales</taxon>
        <taxon>Herpotrichiellaceae</taxon>
        <taxon>Cladophialophora</taxon>
    </lineage>
</organism>
<dbReference type="GO" id="GO:0005524">
    <property type="term" value="F:ATP binding"/>
    <property type="evidence" value="ECO:0007669"/>
    <property type="project" value="InterPro"/>
</dbReference>
<dbReference type="Proteomes" id="UP000054466">
    <property type="component" value="Unassembled WGS sequence"/>
</dbReference>
<evidence type="ECO:0000313" key="3">
    <source>
        <dbReference type="EMBL" id="KIW28384.1"/>
    </source>
</evidence>
<keyword evidence="1" id="KW-0812">Transmembrane</keyword>
<dbReference type="STRING" id="569365.A0A0D2CXQ3"/>
<dbReference type="InterPro" id="IPR036465">
    <property type="entry name" value="vWFA_dom_sf"/>
</dbReference>
<dbReference type="GeneID" id="27347246"/>
<feature type="domain" description="Protein kinase" evidence="2">
    <location>
        <begin position="1"/>
        <end position="212"/>
    </location>
</feature>